<keyword evidence="6" id="KW-1185">Reference proteome</keyword>
<evidence type="ECO:0000256" key="2">
    <source>
        <dbReference type="SAM" id="Coils"/>
    </source>
</evidence>
<sequence length="984" mass="107844">MATPPLTPRKLAQYHRPHASPQVSANLQLATARKLQAAGILPPQTHLTEWNAARSTRPASARSASARPEPELLTALLQFVRLERSKLEGEPSAEQQLEVLRAAFELFIASFGAYAPLLTAVKHAYDEALAYERARARGVEELSSRLTRMQGETQQARADAAPWEGVRELLGELREEARLQAAAMQADISDREERLAAKEMQVHSAELEAHNLRNELFRSKRARDDLEARVSALAGQVDYWQAEVADARRKAQNDNSEVERLRMEMKEYEQREQIVLQAQRRWAKIGVGGGWGRMGEGEAGWRRGGGGEERGEAMERRAKYQELEAELETWRSTSVRGEQHAQLVQSLATTKAQLKATQADVKEKVRLAARGELTAGFPEGLQWAAESLGGVPLLDPAWSGKRTAEIIALLVGQLVRMHERLGRAAPPAALAAFASASRPPLPPHAEEIEAEEAEGEEGEGEEAALVQCEEAEAREAGGTSFGGYVVVRPELWRLEETRETIRLVWAEYRREGGTLEARLRSQLGAAGHAGILCAQSLNLEAACWRHRAREPQEGRAAMFLMVLRGWFPVEIFAELHKILPSHSRSSALPPLTTPPLTAQLPHIPRPDPLSSRRFQETLAFSQAVATLARSANRAESLMRVRSISLTELCDKLPTLLPFKSAEALAVLQAKLKAEATAQTVPLLAVAPSSAEPCAQPPPTGFRLAMQQQFLLEALLHVNDLRTALERVARDMAQAYDAAAPMVSRAAVRMALRRVDAALAEEEIQGATPARRGGLMLRLGDAPPPADRPAEAAEPTDRLAVLESDPMWALDDALARLTSGPLRRCSRRTSAPLCDKVISLLQKKVAARRAKLKDARAQAKFCVATEMVSVGMVAACVQLADEHRVPSETKWLAAECVARAGGAEATKCSFEAFCQQLRRRVRTPCETRCSPLADDCACGRRALVQPSPPAMLSPSRKATSRRHSSLRITRLGSVSSSMAMTVNTI</sequence>
<evidence type="ECO:0000313" key="6">
    <source>
        <dbReference type="Proteomes" id="UP001515480"/>
    </source>
</evidence>
<comment type="caution">
    <text evidence="5">The sequence shown here is derived from an EMBL/GenBank/DDBJ whole genome shotgun (WGS) entry which is preliminary data.</text>
</comment>
<evidence type="ECO:0000256" key="1">
    <source>
        <dbReference type="ARBA" id="ARBA00023054"/>
    </source>
</evidence>
<feature type="coiled-coil region" evidence="2">
    <location>
        <begin position="139"/>
        <end position="278"/>
    </location>
</feature>
<evidence type="ECO:0000256" key="3">
    <source>
        <dbReference type="SAM" id="MobiDB-lite"/>
    </source>
</evidence>
<reference evidence="5 6" key="1">
    <citation type="journal article" date="2024" name="Science">
        <title>Giant polyketide synthase enzymes in the biosynthesis of giant marine polyether toxins.</title>
        <authorList>
            <person name="Fallon T.R."/>
            <person name="Shende V.V."/>
            <person name="Wierzbicki I.H."/>
            <person name="Pendleton A.L."/>
            <person name="Watervoot N.F."/>
            <person name="Auber R.P."/>
            <person name="Gonzalez D.J."/>
            <person name="Wisecaver J.H."/>
            <person name="Moore B.S."/>
        </authorList>
    </citation>
    <scope>NUCLEOTIDE SEQUENCE [LARGE SCALE GENOMIC DNA]</scope>
    <source>
        <strain evidence="5 6">12B1</strain>
    </source>
</reference>
<feature type="region of interest" description="Disordered" evidence="3">
    <location>
        <begin position="1"/>
        <end position="23"/>
    </location>
</feature>
<evidence type="ECO:0000259" key="4">
    <source>
        <dbReference type="Pfam" id="PF15739"/>
    </source>
</evidence>
<dbReference type="AlphaFoldDB" id="A0AB34JGW3"/>
<keyword evidence="1 2" id="KW-0175">Coiled coil</keyword>
<dbReference type="InterPro" id="IPR032755">
    <property type="entry name" value="TSNAXIP1_N"/>
</dbReference>
<dbReference type="Pfam" id="PF15739">
    <property type="entry name" value="TSNAXIP1_N"/>
    <property type="match status" value="1"/>
</dbReference>
<feature type="domain" description="Translin-associated factor X-interacting protein 1 N-terminal" evidence="4">
    <location>
        <begin position="81"/>
        <end position="158"/>
    </location>
</feature>
<gene>
    <name evidence="5" type="ORF">AB1Y20_020921</name>
</gene>
<name>A0AB34JGW3_PRYPA</name>
<organism evidence="5 6">
    <name type="scientific">Prymnesium parvum</name>
    <name type="common">Toxic golden alga</name>
    <dbReference type="NCBI Taxonomy" id="97485"/>
    <lineage>
        <taxon>Eukaryota</taxon>
        <taxon>Haptista</taxon>
        <taxon>Haptophyta</taxon>
        <taxon>Prymnesiophyceae</taxon>
        <taxon>Prymnesiales</taxon>
        <taxon>Prymnesiaceae</taxon>
        <taxon>Prymnesium</taxon>
    </lineage>
</organism>
<dbReference type="Proteomes" id="UP001515480">
    <property type="component" value="Unassembled WGS sequence"/>
</dbReference>
<protein>
    <recommendedName>
        <fullName evidence="4">Translin-associated factor X-interacting protein 1 N-terminal domain-containing protein</fullName>
    </recommendedName>
</protein>
<proteinExistence type="predicted"/>
<dbReference type="EMBL" id="JBGBPQ010000007">
    <property type="protein sequence ID" value="KAL1521250.1"/>
    <property type="molecule type" value="Genomic_DNA"/>
</dbReference>
<evidence type="ECO:0000313" key="5">
    <source>
        <dbReference type="EMBL" id="KAL1521250.1"/>
    </source>
</evidence>
<accession>A0AB34JGW3</accession>